<name>A0AAN5IB36_9BILA</name>
<reference evidence="3" key="1">
    <citation type="submission" date="2022-10" db="EMBL/GenBank/DDBJ databases">
        <title>Genome assembly of Pristionchus species.</title>
        <authorList>
            <person name="Yoshida K."/>
            <person name="Sommer R.J."/>
        </authorList>
    </citation>
    <scope>NUCLEOTIDE SEQUENCE [LARGE SCALE GENOMIC DNA]</scope>
    <source>
        <strain evidence="3">RS5460</strain>
    </source>
</reference>
<protein>
    <recommendedName>
        <fullName evidence="4">G protein-coupled receptor</fullName>
    </recommendedName>
</protein>
<sequence length="113" mass="12885">IVPDMILCSFYIFILAQISTASEEHFKTPFFVFFTASGVYSVLTIVTFQVVTILRDNQQITYVHIILVGINAFSTSGATFGKAVIAFHRYFVLKRRDFTEQVSIYTLELRSIT</sequence>
<accession>A0AAN5IB36</accession>
<evidence type="ECO:0008006" key="4">
    <source>
        <dbReference type="Google" id="ProtNLM"/>
    </source>
</evidence>
<dbReference type="AlphaFoldDB" id="A0AAN5IB36"/>
<feature type="transmembrane region" description="Helical" evidence="1">
    <location>
        <begin position="31"/>
        <end position="54"/>
    </location>
</feature>
<comment type="caution">
    <text evidence="2">The sequence shown here is derived from an EMBL/GenBank/DDBJ whole genome shotgun (WGS) entry which is preliminary data.</text>
</comment>
<keyword evidence="1" id="KW-0812">Transmembrane</keyword>
<evidence type="ECO:0000313" key="3">
    <source>
        <dbReference type="Proteomes" id="UP001328107"/>
    </source>
</evidence>
<evidence type="ECO:0000256" key="1">
    <source>
        <dbReference type="SAM" id="Phobius"/>
    </source>
</evidence>
<keyword evidence="1" id="KW-1133">Transmembrane helix</keyword>
<gene>
    <name evidence="2" type="ORF">PMAYCL1PPCAC_28274</name>
</gene>
<keyword evidence="3" id="KW-1185">Reference proteome</keyword>
<keyword evidence="1" id="KW-0472">Membrane</keyword>
<organism evidence="2 3">
    <name type="scientific">Pristionchus mayeri</name>
    <dbReference type="NCBI Taxonomy" id="1317129"/>
    <lineage>
        <taxon>Eukaryota</taxon>
        <taxon>Metazoa</taxon>
        <taxon>Ecdysozoa</taxon>
        <taxon>Nematoda</taxon>
        <taxon>Chromadorea</taxon>
        <taxon>Rhabditida</taxon>
        <taxon>Rhabditina</taxon>
        <taxon>Diplogasteromorpha</taxon>
        <taxon>Diplogasteroidea</taxon>
        <taxon>Neodiplogasteridae</taxon>
        <taxon>Pristionchus</taxon>
    </lineage>
</organism>
<evidence type="ECO:0000313" key="2">
    <source>
        <dbReference type="EMBL" id="GMR58079.1"/>
    </source>
</evidence>
<feature type="non-terminal residue" evidence="2">
    <location>
        <position position="1"/>
    </location>
</feature>
<proteinExistence type="predicted"/>
<dbReference type="Proteomes" id="UP001328107">
    <property type="component" value="Unassembled WGS sequence"/>
</dbReference>
<dbReference type="EMBL" id="BTRK01000006">
    <property type="protein sequence ID" value="GMR58079.1"/>
    <property type="molecule type" value="Genomic_DNA"/>
</dbReference>